<evidence type="ECO:0000259" key="8">
    <source>
        <dbReference type="Pfam" id="PF00275"/>
    </source>
</evidence>
<feature type="binding site" evidence="7">
    <location>
        <position position="31"/>
    </location>
    <ligand>
        <name>3-phosphoshikimate</name>
        <dbReference type="ChEBI" id="CHEBI:145989"/>
    </ligand>
</feature>
<comment type="caution">
    <text evidence="7">Lacks conserved residue(s) required for the propagation of feature annotation.</text>
</comment>
<gene>
    <name evidence="7" type="primary">aroA</name>
    <name evidence="9" type="ORF">BN1044_04179</name>
</gene>
<proteinExistence type="inferred from homology"/>
<sequence>MKYYGGNFPLYAKVSPTDSMYGEVNLPSSKSSSTRAILTSTLTNGKCHIANLATGYNTTAMIKNCMNLGASFTCIGNNTVINGVDINNIDKIITFNPENSGIVLRLLMGVAGYLPESYFITSYINSLAKRSQKEMISALQKLNVHCTGIGEDGFLPIKIKSSRKLNSYTEVSCRKSSQFLSGLLYLGAVSDRDLHIKVIDEITAPSMVHTTINNLSSAGVDIGYDNGFRDFFISGKEKFKPSNFSIGSDPASASAILTLCSSLSSNVILNGFFEEELGNGAVINYLIESGASITSVGNNSINIKSDGKEIIPLDFDGSLAPDAVPALVARAAFANGKSVFYNIEHIRYKESNRISDYRLEMLKIGIKTEEENDKLIIYGNPNGYEGNVIVDGHYDHALIMGLTTIGLHCKNPILIKEPYHVGQTYPEYFSDIYSLGADVMEMKISSPIQEDL</sequence>
<evidence type="ECO:0000256" key="7">
    <source>
        <dbReference type="HAMAP-Rule" id="MF_00210"/>
    </source>
</evidence>
<comment type="catalytic activity">
    <reaction evidence="6">
        <text>3-phosphoshikimate + phosphoenolpyruvate = 5-O-(1-carboxyvinyl)-3-phosphoshikimate + phosphate</text>
        <dbReference type="Rhea" id="RHEA:21256"/>
        <dbReference type="ChEBI" id="CHEBI:43474"/>
        <dbReference type="ChEBI" id="CHEBI:57701"/>
        <dbReference type="ChEBI" id="CHEBI:58702"/>
        <dbReference type="ChEBI" id="CHEBI:145989"/>
        <dbReference type="EC" id="2.5.1.19"/>
    </reaction>
    <physiologicalReaction direction="left-to-right" evidence="6">
        <dbReference type="Rhea" id="RHEA:21257"/>
    </physiologicalReaction>
</comment>
<dbReference type="GO" id="GO:0005737">
    <property type="term" value="C:cytoplasm"/>
    <property type="evidence" value="ECO:0007669"/>
    <property type="project" value="UniProtKB-SubCell"/>
</dbReference>
<evidence type="ECO:0000256" key="5">
    <source>
        <dbReference type="ARBA" id="ARBA00023141"/>
    </source>
</evidence>
<dbReference type="InterPro" id="IPR013792">
    <property type="entry name" value="RNA3'P_cycl/enolpyr_Trfase_a/b"/>
</dbReference>
<dbReference type="InterPro" id="IPR036968">
    <property type="entry name" value="Enolpyruvate_Tfrase_sf"/>
</dbReference>
<dbReference type="GO" id="GO:0009423">
    <property type="term" value="P:chorismate biosynthetic process"/>
    <property type="evidence" value="ECO:0007669"/>
    <property type="project" value="UniProtKB-UniRule"/>
</dbReference>
<keyword evidence="4 7" id="KW-0808">Transferase</keyword>
<comment type="subcellular location">
    <subcellularLocation>
        <location evidence="7">Cytoplasm</location>
    </subcellularLocation>
</comment>
<evidence type="ECO:0000313" key="10">
    <source>
        <dbReference type="Proteomes" id="UP000094844"/>
    </source>
</evidence>
<dbReference type="PANTHER" id="PTHR21090">
    <property type="entry name" value="AROM/DEHYDROQUINATE SYNTHASE"/>
    <property type="match status" value="1"/>
</dbReference>
<dbReference type="UniPathway" id="UPA00053">
    <property type="reaction ID" value="UER00089"/>
</dbReference>
<feature type="binding site" evidence="7">
    <location>
        <position position="176"/>
    </location>
    <ligand>
        <name>3-phosphoshikimate</name>
        <dbReference type="ChEBI" id="CHEBI:145989"/>
    </ligand>
</feature>
<protein>
    <recommendedName>
        <fullName evidence="7">3-phosphoshikimate 1-carboxyvinyltransferase</fullName>
        <ecNumber evidence="7">2.5.1.19</ecNumber>
    </recommendedName>
    <alternativeName>
        <fullName evidence="7">5-enolpyruvylshikimate-3-phosphate synthase</fullName>
        <shortName evidence="7">EPSP synthase</shortName>
        <shortName evidence="7">EPSPS</shortName>
    </alternativeName>
</protein>
<dbReference type="GO" id="GO:0003866">
    <property type="term" value="F:3-phosphoshikimate 1-carboxyvinyltransferase activity"/>
    <property type="evidence" value="ECO:0007669"/>
    <property type="project" value="UniProtKB-UniRule"/>
</dbReference>
<dbReference type="PIRSF" id="PIRSF000505">
    <property type="entry name" value="EPSPS"/>
    <property type="match status" value="1"/>
</dbReference>
<dbReference type="EC" id="2.5.1.19" evidence="7"/>
<organism evidence="9 10">
    <name type="scientific">Hafnia alvei</name>
    <dbReference type="NCBI Taxonomy" id="569"/>
    <lineage>
        <taxon>Bacteria</taxon>
        <taxon>Pseudomonadati</taxon>
        <taxon>Pseudomonadota</taxon>
        <taxon>Gammaproteobacteria</taxon>
        <taxon>Enterobacterales</taxon>
        <taxon>Hafniaceae</taxon>
        <taxon>Hafnia</taxon>
    </lineage>
</organism>
<feature type="active site" description="Proton acceptor" evidence="7">
    <location>
        <position position="322"/>
    </location>
</feature>
<dbReference type="HAMAP" id="MF_00210">
    <property type="entry name" value="EPSP_synth"/>
    <property type="match status" value="1"/>
</dbReference>
<dbReference type="RefSeq" id="WP_072310286.1">
    <property type="nucleotide sequence ID" value="NZ_FMIQ01000080.1"/>
</dbReference>
<feature type="binding site" evidence="7">
    <location>
        <position position="178"/>
    </location>
    <ligand>
        <name>3-phosphoshikimate</name>
        <dbReference type="ChEBI" id="CHEBI:145989"/>
    </ligand>
</feature>
<dbReference type="EMBL" id="FMIQ01000080">
    <property type="protein sequence ID" value="SCM54669.1"/>
    <property type="molecule type" value="Genomic_DNA"/>
</dbReference>
<evidence type="ECO:0000313" key="9">
    <source>
        <dbReference type="EMBL" id="SCM54669.1"/>
    </source>
</evidence>
<dbReference type="OrthoDB" id="9809920at2"/>
<keyword evidence="7" id="KW-0963">Cytoplasm</keyword>
<feature type="binding site" evidence="7">
    <location>
        <position position="130"/>
    </location>
    <ligand>
        <name>phosphoenolpyruvate</name>
        <dbReference type="ChEBI" id="CHEBI:58702"/>
    </ligand>
</feature>
<feature type="domain" description="Enolpyruvate transferase" evidence="8">
    <location>
        <begin position="16"/>
        <end position="430"/>
    </location>
</feature>
<dbReference type="GO" id="GO:0009073">
    <property type="term" value="P:aromatic amino acid family biosynthetic process"/>
    <property type="evidence" value="ECO:0007669"/>
    <property type="project" value="UniProtKB-KW"/>
</dbReference>
<dbReference type="Pfam" id="PF00275">
    <property type="entry name" value="EPSP_synthase"/>
    <property type="match status" value="1"/>
</dbReference>
<dbReference type="InterPro" id="IPR006264">
    <property type="entry name" value="EPSP_synthase"/>
</dbReference>
<feature type="binding site" evidence="7">
    <location>
        <position position="35"/>
    </location>
    <ligand>
        <name>3-phosphoshikimate</name>
        <dbReference type="ChEBI" id="CHEBI:145989"/>
    </ligand>
</feature>
<feature type="binding site" evidence="7">
    <location>
        <position position="30"/>
    </location>
    <ligand>
        <name>phosphoenolpyruvate</name>
        <dbReference type="ChEBI" id="CHEBI:58702"/>
    </ligand>
</feature>
<dbReference type="Proteomes" id="UP000094844">
    <property type="component" value="Unassembled WGS sequence"/>
</dbReference>
<evidence type="ECO:0000256" key="2">
    <source>
        <dbReference type="ARBA" id="ARBA00009948"/>
    </source>
</evidence>
<dbReference type="Gene3D" id="3.65.10.10">
    <property type="entry name" value="Enolpyruvate transferase domain"/>
    <property type="match status" value="2"/>
</dbReference>
<feature type="binding site" evidence="7">
    <location>
        <position position="177"/>
    </location>
    <ligand>
        <name>3-phosphoshikimate</name>
        <dbReference type="ChEBI" id="CHEBI:145989"/>
    </ligand>
</feature>
<feature type="binding site" evidence="7">
    <location>
        <position position="322"/>
    </location>
    <ligand>
        <name>3-phosphoshikimate</name>
        <dbReference type="ChEBI" id="CHEBI:145989"/>
    </ligand>
</feature>
<feature type="binding site" evidence="7">
    <location>
        <position position="423"/>
    </location>
    <ligand>
        <name>phosphoenolpyruvate</name>
        <dbReference type="ChEBI" id="CHEBI:58702"/>
    </ligand>
</feature>
<keyword evidence="3 7" id="KW-0028">Amino-acid biosynthesis</keyword>
<feature type="binding site" evidence="7">
    <location>
        <position position="353"/>
    </location>
    <ligand>
        <name>phosphoenolpyruvate</name>
        <dbReference type="ChEBI" id="CHEBI:58702"/>
    </ligand>
</feature>
<accession>A0A1C6Z6Z6</accession>
<comment type="subunit">
    <text evidence="7">Monomer.</text>
</comment>
<evidence type="ECO:0000256" key="6">
    <source>
        <dbReference type="ARBA" id="ARBA00044633"/>
    </source>
</evidence>
<reference evidence="9 10" key="1">
    <citation type="submission" date="2016-09" db="EMBL/GenBank/DDBJ databases">
        <authorList>
            <person name="Capua I."/>
            <person name="De Benedictis P."/>
            <person name="Joannis T."/>
            <person name="Lombin L.H."/>
            <person name="Cattoli G."/>
        </authorList>
    </citation>
    <scope>NUCLEOTIDE SEQUENCE [LARGE SCALE GENOMIC DNA]</scope>
    <source>
        <strain evidence="9 10">GB001</strain>
    </source>
</reference>
<dbReference type="GO" id="GO:0008652">
    <property type="term" value="P:amino acid biosynthetic process"/>
    <property type="evidence" value="ECO:0007669"/>
    <property type="project" value="UniProtKB-KW"/>
</dbReference>
<feature type="binding site" evidence="7">
    <location>
        <position position="178"/>
    </location>
    <ligand>
        <name>phosphoenolpyruvate</name>
        <dbReference type="ChEBI" id="CHEBI:58702"/>
    </ligand>
</feature>
<feature type="binding site" evidence="7">
    <location>
        <position position="30"/>
    </location>
    <ligand>
        <name>3-phosphoshikimate</name>
        <dbReference type="ChEBI" id="CHEBI:145989"/>
    </ligand>
</feature>
<dbReference type="AlphaFoldDB" id="A0A1C6Z6Z6"/>
<evidence type="ECO:0000256" key="3">
    <source>
        <dbReference type="ARBA" id="ARBA00022605"/>
    </source>
</evidence>
<comment type="function">
    <text evidence="7">Catalyzes the transfer of the enolpyruvyl moiety of phosphoenolpyruvate (PEP) to the 5-hydroxyl of shikimate-3-phosphate (S3P) to produce enolpyruvyl shikimate-3-phosphate and inorganic phosphate.</text>
</comment>
<comment type="similarity">
    <text evidence="2 7">Belongs to the EPSP synthase family.</text>
</comment>
<feature type="binding site" evidence="7">
    <location>
        <position position="101"/>
    </location>
    <ligand>
        <name>phosphoenolpyruvate</name>
        <dbReference type="ChEBI" id="CHEBI:58702"/>
    </ligand>
</feature>
<keyword evidence="5 7" id="KW-0057">Aromatic amino acid biosynthesis</keyword>
<feature type="binding site" evidence="7">
    <location>
        <position position="349"/>
    </location>
    <ligand>
        <name>3-phosphoshikimate</name>
        <dbReference type="ChEBI" id="CHEBI:145989"/>
    </ligand>
</feature>
<dbReference type="SUPFAM" id="SSF55205">
    <property type="entry name" value="EPT/RTPC-like"/>
    <property type="match status" value="1"/>
</dbReference>
<name>A0A1C6Z6Z6_HAFAL</name>
<evidence type="ECO:0000256" key="1">
    <source>
        <dbReference type="ARBA" id="ARBA00004811"/>
    </source>
</evidence>
<evidence type="ECO:0000256" key="4">
    <source>
        <dbReference type="ARBA" id="ARBA00022679"/>
    </source>
</evidence>
<comment type="pathway">
    <text evidence="1 7">Metabolic intermediate biosynthesis; chorismate biosynthesis; chorismate from D-erythrose 4-phosphate and phosphoenolpyruvate: step 6/7.</text>
</comment>
<dbReference type="PANTHER" id="PTHR21090:SF5">
    <property type="entry name" value="PENTAFUNCTIONAL AROM POLYPEPTIDE"/>
    <property type="match status" value="1"/>
</dbReference>
<dbReference type="InterPro" id="IPR001986">
    <property type="entry name" value="Enolpyruvate_Tfrase_dom"/>
</dbReference>